<keyword evidence="2" id="KW-0813">Transport</keyword>
<dbReference type="GO" id="GO:0010509">
    <property type="term" value="P:intracellular polyamine homeostasis"/>
    <property type="evidence" value="ECO:0007669"/>
    <property type="project" value="TreeGrafter"/>
</dbReference>
<reference evidence="9 10" key="1">
    <citation type="submission" date="2024-02" db="EMBL/GenBank/DDBJ databases">
        <title>De novo assembly and annotation of 12 fungi associated with fruit tree decline syndrome in Ontario, Canada.</title>
        <authorList>
            <person name="Sulman M."/>
            <person name="Ellouze W."/>
            <person name="Ilyukhin E."/>
        </authorList>
    </citation>
    <scope>NUCLEOTIDE SEQUENCE [LARGE SCALE GENOMIC DNA]</scope>
    <source>
        <strain evidence="9 10">M11/M66-122</strain>
    </source>
</reference>
<dbReference type="InterPro" id="IPR036259">
    <property type="entry name" value="MFS_trans_sf"/>
</dbReference>
<dbReference type="Gene3D" id="1.20.1250.20">
    <property type="entry name" value="MFS general substrate transporter like domains"/>
    <property type="match status" value="1"/>
</dbReference>
<dbReference type="FunFam" id="1.20.1250.20:FF:000172">
    <property type="entry name" value="MFS multidrug resistance transporter"/>
    <property type="match status" value="1"/>
</dbReference>
<feature type="transmembrane region" description="Helical" evidence="7">
    <location>
        <begin position="268"/>
        <end position="286"/>
    </location>
</feature>
<organism evidence="9 10">
    <name type="scientific">Diatrype stigma</name>
    <dbReference type="NCBI Taxonomy" id="117547"/>
    <lineage>
        <taxon>Eukaryota</taxon>
        <taxon>Fungi</taxon>
        <taxon>Dikarya</taxon>
        <taxon>Ascomycota</taxon>
        <taxon>Pezizomycotina</taxon>
        <taxon>Sordariomycetes</taxon>
        <taxon>Xylariomycetidae</taxon>
        <taxon>Xylariales</taxon>
        <taxon>Diatrypaceae</taxon>
        <taxon>Diatrype</taxon>
    </lineage>
</organism>
<feature type="transmembrane region" description="Helical" evidence="7">
    <location>
        <begin position="239"/>
        <end position="262"/>
    </location>
</feature>
<evidence type="ECO:0000256" key="3">
    <source>
        <dbReference type="ARBA" id="ARBA00022692"/>
    </source>
</evidence>
<feature type="transmembrane region" description="Helical" evidence="7">
    <location>
        <begin position="441"/>
        <end position="459"/>
    </location>
</feature>
<accession>A0AAN9V572</accession>
<feature type="transmembrane region" description="Helical" evidence="7">
    <location>
        <begin position="509"/>
        <end position="526"/>
    </location>
</feature>
<dbReference type="InterPro" id="IPR011701">
    <property type="entry name" value="MFS"/>
</dbReference>
<comment type="subcellular location">
    <subcellularLocation>
        <location evidence="1">Membrane</location>
        <topology evidence="1">Multi-pass membrane protein</topology>
    </subcellularLocation>
</comment>
<feature type="transmembrane region" description="Helical" evidence="7">
    <location>
        <begin position="356"/>
        <end position="377"/>
    </location>
</feature>
<gene>
    <name evidence="9" type="ORF">SLS62_003297</name>
</gene>
<feature type="compositionally biased region" description="Basic and acidic residues" evidence="6">
    <location>
        <begin position="1"/>
        <end position="12"/>
    </location>
</feature>
<dbReference type="GO" id="GO:0005886">
    <property type="term" value="C:plasma membrane"/>
    <property type="evidence" value="ECO:0007669"/>
    <property type="project" value="TreeGrafter"/>
</dbReference>
<feature type="domain" description="Major facilitator superfamily (MFS) profile" evidence="8">
    <location>
        <begin position="112"/>
        <end position="557"/>
    </location>
</feature>
<dbReference type="GO" id="GO:0015203">
    <property type="term" value="F:polyamine transmembrane transporter activity"/>
    <property type="evidence" value="ECO:0007669"/>
    <property type="project" value="TreeGrafter"/>
</dbReference>
<dbReference type="SUPFAM" id="SSF103473">
    <property type="entry name" value="MFS general substrate transporter"/>
    <property type="match status" value="1"/>
</dbReference>
<dbReference type="Proteomes" id="UP001320420">
    <property type="component" value="Unassembled WGS sequence"/>
</dbReference>
<sequence length="573" mass="62374">MSIDIDPEKQDGETPEVASQLSKDDDTETVNGAPEATGAARGSSPDIDDGAACELGEGIRPSASHSSLPRPARGRDPGIVTRLHRRGLLANWTLIPEVERPQEYSNRVKWLITTFTAIAGAAAPMGSAIFYPALPEMTKEFEVSATVVNLTIALYMLAMSIFPLWWSSFSETLGRRNIYIVSFLLNIIFSLLSAMSVNITMLIVFRVLSGGASASVQAVGAGTVSDIWEPRERGRAMGIFYLGPLMGPMLGPVVGGILAQFYGWRSTAYFLTCYGAVVFILTLFALPETLARKKQFVPALPTIAADGTANNLSRVSSTARSVQTHAKRMAAILKRCLIDPLEVVTYLRFPPVLCTIYYSAITFGTLYVLNIAVQSAFSQPPYGFSSIILGLLYLPGSLGYFVTSVFGGRWIDQIMVRAAERAGRYDADGNLVLLPEDRMGVNAWIAASLYPASLIWFGWTAQFGVHWAVPAVGNFFFGLSSMLVFGAVTTMLTEFLPRRSSSGVALNNFVRNLLSCTGGIVGQPLIDAVGVGWLMTILGLVCWLSGNVVIWLLRRNSRKWRVEMDRALNNNTT</sequence>
<feature type="transmembrane region" description="Helical" evidence="7">
    <location>
        <begin position="110"/>
        <end position="131"/>
    </location>
</feature>
<feature type="transmembrane region" description="Helical" evidence="7">
    <location>
        <begin position="465"/>
        <end position="488"/>
    </location>
</feature>
<dbReference type="Pfam" id="PF07690">
    <property type="entry name" value="MFS_1"/>
    <property type="match status" value="1"/>
</dbReference>
<feature type="transmembrane region" description="Helical" evidence="7">
    <location>
        <begin position="143"/>
        <end position="166"/>
    </location>
</feature>
<evidence type="ECO:0000256" key="2">
    <source>
        <dbReference type="ARBA" id="ARBA00022448"/>
    </source>
</evidence>
<comment type="caution">
    <text evidence="9">The sequence shown here is derived from an EMBL/GenBank/DDBJ whole genome shotgun (WGS) entry which is preliminary data.</text>
</comment>
<feature type="transmembrane region" description="Helical" evidence="7">
    <location>
        <begin position="532"/>
        <end position="553"/>
    </location>
</feature>
<evidence type="ECO:0000256" key="1">
    <source>
        <dbReference type="ARBA" id="ARBA00004141"/>
    </source>
</evidence>
<dbReference type="PROSITE" id="PS50850">
    <property type="entry name" value="MFS"/>
    <property type="match status" value="1"/>
</dbReference>
<feature type="transmembrane region" description="Helical" evidence="7">
    <location>
        <begin position="178"/>
        <end position="197"/>
    </location>
</feature>
<proteinExistence type="predicted"/>
<feature type="transmembrane region" description="Helical" evidence="7">
    <location>
        <begin position="383"/>
        <end position="407"/>
    </location>
</feature>
<feature type="transmembrane region" description="Helical" evidence="7">
    <location>
        <begin position="203"/>
        <end position="227"/>
    </location>
</feature>
<dbReference type="PANTHER" id="PTHR23502">
    <property type="entry name" value="MAJOR FACILITATOR SUPERFAMILY"/>
    <property type="match status" value="1"/>
</dbReference>
<dbReference type="InterPro" id="IPR020846">
    <property type="entry name" value="MFS_dom"/>
</dbReference>
<dbReference type="AlphaFoldDB" id="A0AAN9V572"/>
<keyword evidence="4 7" id="KW-1133">Transmembrane helix</keyword>
<dbReference type="CDD" id="cd17323">
    <property type="entry name" value="MFS_Tpo1_MDR_like"/>
    <property type="match status" value="1"/>
</dbReference>
<evidence type="ECO:0000259" key="8">
    <source>
        <dbReference type="PROSITE" id="PS50850"/>
    </source>
</evidence>
<dbReference type="EMBL" id="JAKJXP020000018">
    <property type="protein sequence ID" value="KAK7754739.1"/>
    <property type="molecule type" value="Genomic_DNA"/>
</dbReference>
<evidence type="ECO:0000256" key="7">
    <source>
        <dbReference type="SAM" id="Phobius"/>
    </source>
</evidence>
<evidence type="ECO:0000256" key="5">
    <source>
        <dbReference type="ARBA" id="ARBA00023136"/>
    </source>
</evidence>
<protein>
    <recommendedName>
        <fullName evidence="8">Major facilitator superfamily (MFS) profile domain-containing protein</fullName>
    </recommendedName>
</protein>
<keyword evidence="10" id="KW-1185">Reference proteome</keyword>
<keyword evidence="3 7" id="KW-0812">Transmembrane</keyword>
<evidence type="ECO:0000313" key="10">
    <source>
        <dbReference type="Proteomes" id="UP001320420"/>
    </source>
</evidence>
<name>A0AAN9V572_9PEZI</name>
<evidence type="ECO:0000256" key="6">
    <source>
        <dbReference type="SAM" id="MobiDB-lite"/>
    </source>
</evidence>
<dbReference type="PANTHER" id="PTHR23502:SF5">
    <property type="entry name" value="QUINIDINE RESISTANCE PROTEIN 3"/>
    <property type="match status" value="1"/>
</dbReference>
<evidence type="ECO:0000313" key="9">
    <source>
        <dbReference type="EMBL" id="KAK7754739.1"/>
    </source>
</evidence>
<evidence type="ECO:0000256" key="4">
    <source>
        <dbReference type="ARBA" id="ARBA00022989"/>
    </source>
</evidence>
<keyword evidence="5 7" id="KW-0472">Membrane</keyword>
<feature type="region of interest" description="Disordered" evidence="6">
    <location>
        <begin position="1"/>
        <end position="78"/>
    </location>
</feature>